<dbReference type="InterPro" id="IPR001461">
    <property type="entry name" value="Aspartic_peptidase_A1"/>
</dbReference>
<dbReference type="FunFam" id="2.40.70.10:FF:000045">
    <property type="entry name" value="Basic 7S globulin"/>
    <property type="match status" value="1"/>
</dbReference>
<keyword evidence="2 4" id="KW-0732">Signal</keyword>
<dbReference type="InterPro" id="IPR021109">
    <property type="entry name" value="Peptidase_aspartic_dom_sf"/>
</dbReference>
<evidence type="ECO:0000256" key="1">
    <source>
        <dbReference type="ARBA" id="ARBA00007447"/>
    </source>
</evidence>
<evidence type="ECO:0000259" key="5">
    <source>
        <dbReference type="PROSITE" id="PS51767"/>
    </source>
</evidence>
<evidence type="ECO:0000256" key="2">
    <source>
        <dbReference type="ARBA" id="ARBA00022729"/>
    </source>
</evidence>
<dbReference type="PANTHER" id="PTHR47965">
    <property type="entry name" value="ASPARTYL PROTEASE-RELATED"/>
    <property type="match status" value="1"/>
</dbReference>
<dbReference type="GO" id="GO:0006508">
    <property type="term" value="P:proteolysis"/>
    <property type="evidence" value="ECO:0007669"/>
    <property type="project" value="InterPro"/>
</dbReference>
<dbReference type="PROSITE" id="PS51767">
    <property type="entry name" value="PEPTIDASE_A1"/>
    <property type="match status" value="1"/>
</dbReference>
<evidence type="ECO:0000313" key="6">
    <source>
        <dbReference type="EMBL" id="CAI9102263.1"/>
    </source>
</evidence>
<reference evidence="6" key="1">
    <citation type="submission" date="2023-03" db="EMBL/GenBank/DDBJ databases">
        <authorList>
            <person name="Julca I."/>
        </authorList>
    </citation>
    <scope>NUCLEOTIDE SEQUENCE</scope>
</reference>
<keyword evidence="3" id="KW-1015">Disulfide bond</keyword>
<comment type="similarity">
    <text evidence="1">Belongs to the peptidase A1 family.</text>
</comment>
<accession>A0AAV1D3U9</accession>
<feature type="domain" description="Peptidase A1" evidence="5">
    <location>
        <begin position="58"/>
        <end position="422"/>
    </location>
</feature>
<evidence type="ECO:0000256" key="4">
    <source>
        <dbReference type="SAM" id="SignalP"/>
    </source>
</evidence>
<gene>
    <name evidence="6" type="ORF">OLC1_LOCUS11644</name>
</gene>
<proteinExistence type="inferred from homology"/>
<feature type="chain" id="PRO_5043965079" evidence="4">
    <location>
        <begin position="33"/>
        <end position="441"/>
    </location>
</feature>
<dbReference type="Gene3D" id="2.40.70.10">
    <property type="entry name" value="Acid Proteases"/>
    <property type="match status" value="2"/>
</dbReference>
<dbReference type="CDD" id="cd05489">
    <property type="entry name" value="xylanase_inhibitor_I_like"/>
    <property type="match status" value="1"/>
</dbReference>
<dbReference type="InterPro" id="IPR032861">
    <property type="entry name" value="TAXi_N"/>
</dbReference>
<dbReference type="Pfam" id="PF14541">
    <property type="entry name" value="TAXi_C"/>
    <property type="match status" value="1"/>
</dbReference>
<dbReference type="SUPFAM" id="SSF50630">
    <property type="entry name" value="Acid proteases"/>
    <property type="match status" value="1"/>
</dbReference>
<evidence type="ECO:0000313" key="7">
    <source>
        <dbReference type="Proteomes" id="UP001161247"/>
    </source>
</evidence>
<dbReference type="AlphaFoldDB" id="A0AAV1D3U9"/>
<sequence>MASSFNLHFLLAFSTILVLFLFGFETAGTVSAVNRAPFSQSATVLILPVLKDNTTSLHIVNIRKRTPLTSIPFVVDLNGRFLSVNCDKDYFSSTYNAPICRSTQCSLVGTHFCQKCSSSQARPGCHNNTCAIITTNPLNRQHVVGEIAQDVVAIQTLNYQASNPGRFVVLRRFLFACVPSSFLQGPLPKYVQGMAGFDHHPVSLPRQIASHFGFQPKFAMCLSSMNNQNGVIFFGNATYRITPENDFSQALRYTPLFIGSRGEYFIPVKAIRINRKQIQFNTTLHSKTMRTGGTMISTTSPYTALEHNIFQVVTQVFAKEFSAIGASQTNAVSPFGVCFNKLPPPVPKVTIGAPIIDFVMQNRDVTWSIYGSNSIIQARPGTWCLAFVNGGYNPRASIVLGAYQLEDHIVEFDLARSRFGFTETLLSKYTRCSQFNFNSTT</sequence>
<feature type="signal peptide" evidence="4">
    <location>
        <begin position="1"/>
        <end position="32"/>
    </location>
</feature>
<name>A0AAV1D3U9_OLDCO</name>
<keyword evidence="7" id="KW-1185">Reference proteome</keyword>
<dbReference type="GO" id="GO:0004190">
    <property type="term" value="F:aspartic-type endopeptidase activity"/>
    <property type="evidence" value="ECO:0007669"/>
    <property type="project" value="InterPro"/>
</dbReference>
<dbReference type="Pfam" id="PF14543">
    <property type="entry name" value="TAXi_N"/>
    <property type="match status" value="1"/>
</dbReference>
<dbReference type="PANTHER" id="PTHR47965:SF28">
    <property type="entry name" value="BASIC 7S GLOBULIN"/>
    <property type="match status" value="1"/>
</dbReference>
<dbReference type="InterPro" id="IPR032799">
    <property type="entry name" value="TAXi_C"/>
</dbReference>
<dbReference type="EMBL" id="OX459121">
    <property type="protein sequence ID" value="CAI9102263.1"/>
    <property type="molecule type" value="Genomic_DNA"/>
</dbReference>
<protein>
    <submittedName>
        <fullName evidence="6">OLC1v1000504C1</fullName>
    </submittedName>
</protein>
<dbReference type="Proteomes" id="UP001161247">
    <property type="component" value="Chromosome 4"/>
</dbReference>
<dbReference type="InterPro" id="IPR033121">
    <property type="entry name" value="PEPTIDASE_A1"/>
</dbReference>
<evidence type="ECO:0000256" key="3">
    <source>
        <dbReference type="ARBA" id="ARBA00023157"/>
    </source>
</evidence>
<dbReference type="InterPro" id="IPR033868">
    <property type="entry name" value="Xylanase_inhibitor_I-like"/>
</dbReference>
<organism evidence="6 7">
    <name type="scientific">Oldenlandia corymbosa var. corymbosa</name>
    <dbReference type="NCBI Taxonomy" id="529605"/>
    <lineage>
        <taxon>Eukaryota</taxon>
        <taxon>Viridiplantae</taxon>
        <taxon>Streptophyta</taxon>
        <taxon>Embryophyta</taxon>
        <taxon>Tracheophyta</taxon>
        <taxon>Spermatophyta</taxon>
        <taxon>Magnoliopsida</taxon>
        <taxon>eudicotyledons</taxon>
        <taxon>Gunneridae</taxon>
        <taxon>Pentapetalae</taxon>
        <taxon>asterids</taxon>
        <taxon>lamiids</taxon>
        <taxon>Gentianales</taxon>
        <taxon>Rubiaceae</taxon>
        <taxon>Rubioideae</taxon>
        <taxon>Spermacoceae</taxon>
        <taxon>Hedyotis-Oldenlandia complex</taxon>
        <taxon>Oldenlandia</taxon>
    </lineage>
</organism>